<accession>A0A5B7FRM5</accession>
<evidence type="ECO:0000313" key="3">
    <source>
        <dbReference type="Proteomes" id="UP000324222"/>
    </source>
</evidence>
<dbReference type="Proteomes" id="UP000324222">
    <property type="component" value="Unassembled WGS sequence"/>
</dbReference>
<evidence type="ECO:0000313" key="2">
    <source>
        <dbReference type="EMBL" id="MPC48027.1"/>
    </source>
</evidence>
<sequence length="114" mass="12730">MAASGLRAGQQVTVKQRHRSPPTLLLLRHRDEETLTLEGMAPDEHVYSELERAFLFPGSREARLPRGWRHHAPEVCVTGGRRGGGAAPEQQQWCYCRDASLCSVFPRPEGPRAS</sequence>
<reference evidence="2 3" key="1">
    <citation type="submission" date="2019-05" db="EMBL/GenBank/DDBJ databases">
        <title>Another draft genome of Portunus trituberculatus and its Hox gene families provides insights of decapod evolution.</title>
        <authorList>
            <person name="Jeong J.-H."/>
            <person name="Song I."/>
            <person name="Kim S."/>
            <person name="Choi T."/>
            <person name="Kim D."/>
            <person name="Ryu S."/>
            <person name="Kim W."/>
        </authorList>
    </citation>
    <scope>NUCLEOTIDE SEQUENCE [LARGE SCALE GENOMIC DNA]</scope>
    <source>
        <tissue evidence="2">Muscle</tissue>
    </source>
</reference>
<keyword evidence="3" id="KW-1185">Reference proteome</keyword>
<proteinExistence type="predicted"/>
<name>A0A5B7FRM5_PORTR</name>
<comment type="caution">
    <text evidence="2">The sequence shown here is derived from an EMBL/GenBank/DDBJ whole genome shotgun (WGS) entry which is preliminary data.</text>
</comment>
<feature type="region of interest" description="Disordered" evidence="1">
    <location>
        <begin position="1"/>
        <end position="21"/>
    </location>
</feature>
<gene>
    <name evidence="2" type="ORF">E2C01_041792</name>
</gene>
<dbReference type="AlphaFoldDB" id="A0A5B7FRM5"/>
<protein>
    <submittedName>
        <fullName evidence="2">Uncharacterized protein</fullName>
    </submittedName>
</protein>
<evidence type="ECO:0000256" key="1">
    <source>
        <dbReference type="SAM" id="MobiDB-lite"/>
    </source>
</evidence>
<dbReference type="EMBL" id="VSRR010008062">
    <property type="protein sequence ID" value="MPC48027.1"/>
    <property type="molecule type" value="Genomic_DNA"/>
</dbReference>
<organism evidence="2 3">
    <name type="scientific">Portunus trituberculatus</name>
    <name type="common">Swimming crab</name>
    <name type="synonym">Neptunus trituberculatus</name>
    <dbReference type="NCBI Taxonomy" id="210409"/>
    <lineage>
        <taxon>Eukaryota</taxon>
        <taxon>Metazoa</taxon>
        <taxon>Ecdysozoa</taxon>
        <taxon>Arthropoda</taxon>
        <taxon>Crustacea</taxon>
        <taxon>Multicrustacea</taxon>
        <taxon>Malacostraca</taxon>
        <taxon>Eumalacostraca</taxon>
        <taxon>Eucarida</taxon>
        <taxon>Decapoda</taxon>
        <taxon>Pleocyemata</taxon>
        <taxon>Brachyura</taxon>
        <taxon>Eubrachyura</taxon>
        <taxon>Portunoidea</taxon>
        <taxon>Portunidae</taxon>
        <taxon>Portuninae</taxon>
        <taxon>Portunus</taxon>
    </lineage>
</organism>